<sequence length="123" mass="14163">MKPSYKRFSFIYRRLFFLLAFLNPGLLSRAWSVFLLPRCTLAFYLAFNQSHTLPFPAREPIAPRCRFREVYPISPQSFCRLTFAATSSCTTLSTTCLRVERRGFGSFFFYTMQSSAEGGGSFC</sequence>
<name>A0A4D5RFU4_IXOSC</name>
<protein>
    <submittedName>
        <fullName evidence="1">Putative secreted protein</fullName>
    </submittedName>
</protein>
<dbReference type="AlphaFoldDB" id="A0A4D5RFU4"/>
<dbReference type="EMBL" id="GHJT01001490">
    <property type="protein sequence ID" value="MOY35461.1"/>
    <property type="molecule type" value="Transcribed_RNA"/>
</dbReference>
<evidence type="ECO:0000313" key="1">
    <source>
        <dbReference type="EMBL" id="MOY35461.1"/>
    </source>
</evidence>
<accession>A0A4D5RFU4</accession>
<organism evidence="1">
    <name type="scientific">Ixodes scapularis</name>
    <name type="common">Black-legged tick</name>
    <name type="synonym">Deer tick</name>
    <dbReference type="NCBI Taxonomy" id="6945"/>
    <lineage>
        <taxon>Eukaryota</taxon>
        <taxon>Metazoa</taxon>
        <taxon>Ecdysozoa</taxon>
        <taxon>Arthropoda</taxon>
        <taxon>Chelicerata</taxon>
        <taxon>Arachnida</taxon>
        <taxon>Acari</taxon>
        <taxon>Parasitiformes</taxon>
        <taxon>Ixodida</taxon>
        <taxon>Ixodoidea</taxon>
        <taxon>Ixodidae</taxon>
        <taxon>Ixodinae</taxon>
        <taxon>Ixodes</taxon>
    </lineage>
</organism>
<proteinExistence type="predicted"/>
<reference evidence="1" key="1">
    <citation type="submission" date="2019-04" db="EMBL/GenBank/DDBJ databases">
        <title>An insight into the mialome of Ixodes scapularis.</title>
        <authorList>
            <person name="Ribeiro J.M."/>
            <person name="Mather T.N."/>
            <person name="Karim S."/>
        </authorList>
    </citation>
    <scope>NUCLEOTIDE SEQUENCE</scope>
</reference>